<evidence type="ECO:0000256" key="1">
    <source>
        <dbReference type="ARBA" id="ARBA00004651"/>
    </source>
</evidence>
<dbReference type="AlphaFoldDB" id="A0A1M7MQ15"/>
<keyword evidence="5 6" id="KW-0472">Membrane</keyword>
<evidence type="ECO:0000256" key="6">
    <source>
        <dbReference type="SAM" id="Phobius"/>
    </source>
</evidence>
<keyword evidence="3 6" id="KW-0812">Transmembrane</keyword>
<dbReference type="EMBL" id="FRBL01000014">
    <property type="protein sequence ID" value="SHM93102.1"/>
    <property type="molecule type" value="Genomic_DNA"/>
</dbReference>
<feature type="transmembrane region" description="Helical" evidence="6">
    <location>
        <begin position="88"/>
        <end position="113"/>
    </location>
</feature>
<sequence length="446" mass="50257">MGFRLMSVIRNHHFQSLMGNVISAFFNILSFALLVRTLPEATFGEWVFFQVTYNMLDQIRTGLLQSGLIKYYAGTNAFTARKVCGSAWYLAIAITLAFLLINLLVLGIGWGYLGPSWQYFLQYLGIILLLSLPFNFATWLLQAKHQFDKIVQIRILQNATFLLLLTIMHFTGKSGLLMVTYAYATAMLVTSIYCIVHRWTGIRSLYFKSIAEVKSLFVYGRLIVGSMIASTFIPYSDNFFIRTMINPAAVAIYSIPQKFMEVIEIILRSFAATAQPTLSGAANRNDPAAIARTFCKYTGAITFLILPFILGLILFIHPLIIILAGKEYLVALPIVVIFLCSAILYPMDRFVGVTLDMMNKPHLNFYKNLIKLGINVIGDVLFIWLFMDLRAVAAASFLNLVVGILFGYGCLKKQLDITVMDVLKQGWTECMLILEKIPAKLQLVKK</sequence>
<accession>A0A1M7MQ15</accession>
<feature type="transmembrane region" description="Helical" evidence="6">
    <location>
        <begin position="216"/>
        <end position="233"/>
    </location>
</feature>
<keyword evidence="4 6" id="KW-1133">Transmembrane helix</keyword>
<dbReference type="PANTHER" id="PTHR30250">
    <property type="entry name" value="PST FAMILY PREDICTED COLANIC ACID TRANSPORTER"/>
    <property type="match status" value="1"/>
</dbReference>
<evidence type="ECO:0000313" key="8">
    <source>
        <dbReference type="Proteomes" id="UP000184420"/>
    </source>
</evidence>
<dbReference type="Pfam" id="PF01943">
    <property type="entry name" value="Polysacc_synt"/>
    <property type="match status" value="1"/>
</dbReference>
<reference evidence="7 8" key="1">
    <citation type="submission" date="2016-11" db="EMBL/GenBank/DDBJ databases">
        <authorList>
            <person name="Jaros S."/>
            <person name="Januszkiewicz K."/>
            <person name="Wedrychowicz H."/>
        </authorList>
    </citation>
    <scope>NUCLEOTIDE SEQUENCE [LARGE SCALE GENOMIC DNA]</scope>
    <source>
        <strain evidence="7 8">DSM 27406</strain>
    </source>
</reference>
<name>A0A1M7MQ15_9BACT</name>
<feature type="transmembrane region" description="Helical" evidence="6">
    <location>
        <begin position="368"/>
        <end position="387"/>
    </location>
</feature>
<keyword evidence="8" id="KW-1185">Reference proteome</keyword>
<dbReference type="RefSeq" id="WP_083550942.1">
    <property type="nucleotide sequence ID" value="NZ_FRBL01000014.1"/>
</dbReference>
<dbReference type="Proteomes" id="UP000184420">
    <property type="component" value="Unassembled WGS sequence"/>
</dbReference>
<evidence type="ECO:0000256" key="2">
    <source>
        <dbReference type="ARBA" id="ARBA00022475"/>
    </source>
</evidence>
<evidence type="ECO:0000256" key="4">
    <source>
        <dbReference type="ARBA" id="ARBA00022989"/>
    </source>
</evidence>
<feature type="transmembrane region" description="Helical" evidence="6">
    <location>
        <begin position="300"/>
        <end position="322"/>
    </location>
</feature>
<feature type="transmembrane region" description="Helical" evidence="6">
    <location>
        <begin position="393"/>
        <end position="411"/>
    </location>
</feature>
<evidence type="ECO:0000256" key="5">
    <source>
        <dbReference type="ARBA" id="ARBA00023136"/>
    </source>
</evidence>
<gene>
    <name evidence="7" type="ORF">SAMN05444266_11431</name>
</gene>
<dbReference type="GO" id="GO:0005886">
    <property type="term" value="C:plasma membrane"/>
    <property type="evidence" value="ECO:0007669"/>
    <property type="project" value="UniProtKB-SubCell"/>
</dbReference>
<dbReference type="InterPro" id="IPR002797">
    <property type="entry name" value="Polysacc_synth"/>
</dbReference>
<organism evidence="7 8">
    <name type="scientific">Chitinophaga jiangningensis</name>
    <dbReference type="NCBI Taxonomy" id="1419482"/>
    <lineage>
        <taxon>Bacteria</taxon>
        <taxon>Pseudomonadati</taxon>
        <taxon>Bacteroidota</taxon>
        <taxon>Chitinophagia</taxon>
        <taxon>Chitinophagales</taxon>
        <taxon>Chitinophagaceae</taxon>
        <taxon>Chitinophaga</taxon>
    </lineage>
</organism>
<keyword evidence="2" id="KW-1003">Cell membrane</keyword>
<protein>
    <submittedName>
        <fullName evidence="7">Membrane protein involved in the export of O-antigen and teichoic acid</fullName>
    </submittedName>
</protein>
<evidence type="ECO:0000313" key="7">
    <source>
        <dbReference type="EMBL" id="SHM93102.1"/>
    </source>
</evidence>
<dbReference type="PANTHER" id="PTHR30250:SF11">
    <property type="entry name" value="O-ANTIGEN TRANSPORTER-RELATED"/>
    <property type="match status" value="1"/>
</dbReference>
<proteinExistence type="predicted"/>
<dbReference type="InterPro" id="IPR050833">
    <property type="entry name" value="Poly_Biosynth_Transport"/>
</dbReference>
<evidence type="ECO:0000256" key="3">
    <source>
        <dbReference type="ARBA" id="ARBA00022692"/>
    </source>
</evidence>
<feature type="transmembrane region" description="Helical" evidence="6">
    <location>
        <begin position="328"/>
        <end position="347"/>
    </location>
</feature>
<comment type="subcellular location">
    <subcellularLocation>
        <location evidence="1">Cell membrane</location>
        <topology evidence="1">Multi-pass membrane protein</topology>
    </subcellularLocation>
</comment>
<feature type="transmembrane region" description="Helical" evidence="6">
    <location>
        <begin position="119"/>
        <end position="141"/>
    </location>
</feature>
<dbReference type="OrthoDB" id="629958at2"/>
<dbReference type="STRING" id="1419482.SAMN05444266_11431"/>
<feature type="transmembrane region" description="Helical" evidence="6">
    <location>
        <begin position="12"/>
        <end position="35"/>
    </location>
</feature>